<dbReference type="InterPro" id="IPR036691">
    <property type="entry name" value="Endo/exonu/phosph_ase_sf"/>
</dbReference>
<dbReference type="Pfam" id="PF14529">
    <property type="entry name" value="Exo_endo_phos_2"/>
    <property type="match status" value="1"/>
</dbReference>
<dbReference type="SUPFAM" id="SSF56219">
    <property type="entry name" value="DNase I-like"/>
    <property type="match status" value="1"/>
</dbReference>
<accession>E9HZ02</accession>
<keyword evidence="3" id="KW-1185">Reference proteome</keyword>
<reference evidence="2 3" key="1">
    <citation type="journal article" date="2011" name="Science">
        <title>The ecoresponsive genome of Daphnia pulex.</title>
        <authorList>
            <person name="Colbourne J.K."/>
            <person name="Pfrender M.E."/>
            <person name="Gilbert D."/>
            <person name="Thomas W.K."/>
            <person name="Tucker A."/>
            <person name="Oakley T.H."/>
            <person name="Tokishita S."/>
            <person name="Aerts A."/>
            <person name="Arnold G.J."/>
            <person name="Basu M.K."/>
            <person name="Bauer D.J."/>
            <person name="Caceres C.E."/>
            <person name="Carmel L."/>
            <person name="Casola C."/>
            <person name="Choi J.H."/>
            <person name="Detter J.C."/>
            <person name="Dong Q."/>
            <person name="Dusheyko S."/>
            <person name="Eads B.D."/>
            <person name="Frohlich T."/>
            <person name="Geiler-Samerotte K.A."/>
            <person name="Gerlach D."/>
            <person name="Hatcher P."/>
            <person name="Jogdeo S."/>
            <person name="Krijgsveld J."/>
            <person name="Kriventseva E.V."/>
            <person name="Kultz D."/>
            <person name="Laforsch C."/>
            <person name="Lindquist E."/>
            <person name="Lopez J."/>
            <person name="Manak J.R."/>
            <person name="Muller J."/>
            <person name="Pangilinan J."/>
            <person name="Patwardhan R.P."/>
            <person name="Pitluck S."/>
            <person name="Pritham E.J."/>
            <person name="Rechtsteiner A."/>
            <person name="Rho M."/>
            <person name="Rogozin I.B."/>
            <person name="Sakarya O."/>
            <person name="Salamov A."/>
            <person name="Schaack S."/>
            <person name="Shapiro H."/>
            <person name="Shiga Y."/>
            <person name="Skalitzky C."/>
            <person name="Smith Z."/>
            <person name="Souvorov A."/>
            <person name="Sung W."/>
            <person name="Tang Z."/>
            <person name="Tsuchiya D."/>
            <person name="Tu H."/>
            <person name="Vos H."/>
            <person name="Wang M."/>
            <person name="Wolf Y.I."/>
            <person name="Yamagata H."/>
            <person name="Yamada T."/>
            <person name="Ye Y."/>
            <person name="Shaw J.R."/>
            <person name="Andrews J."/>
            <person name="Crease T.J."/>
            <person name="Tang H."/>
            <person name="Lucas S.M."/>
            <person name="Robertson H.M."/>
            <person name="Bork P."/>
            <person name="Koonin E.V."/>
            <person name="Zdobnov E.M."/>
            <person name="Grigoriev I.V."/>
            <person name="Lynch M."/>
            <person name="Boore J.L."/>
        </authorList>
    </citation>
    <scope>NUCLEOTIDE SEQUENCE [LARGE SCALE GENOMIC DNA]</scope>
</reference>
<feature type="domain" description="Endonuclease/exonuclease/phosphatase" evidence="1">
    <location>
        <begin position="43"/>
        <end position="149"/>
    </location>
</feature>
<protein>
    <recommendedName>
        <fullName evidence="1">Endonuclease/exonuclease/phosphatase domain-containing protein</fullName>
    </recommendedName>
</protein>
<sequence>MIVSGGGVAVIFKSTISVRRHSHPTFNSFELIDCSLSLRPIAIRLLVVYRPPASSNSVFRDEFSSLLEQIALTNEKLLIVGDFNLSIRDQPDDAAQRLLDSTEAFGLSQLVTSATHEGGSILDLVFTRSSDDLVRGTSVLGFFSDHRPVLVSLSCRSPRFPSMPISFRRLRDIDPEAFVHDIERLNLITDPSDALDCLVAQYNDGLRSLIDKHAPVVTKNV</sequence>
<dbReference type="PhylomeDB" id="E9HZ02"/>
<dbReference type="PANTHER" id="PTHR46670:SF3">
    <property type="entry name" value="ENDONUCLEASE_EXONUCLEASE_PHOSPHATASE DOMAIN-CONTAINING PROTEIN"/>
    <property type="match status" value="1"/>
</dbReference>
<dbReference type="Gene3D" id="3.60.10.10">
    <property type="entry name" value="Endonuclease/exonuclease/phosphatase"/>
    <property type="match status" value="1"/>
</dbReference>
<dbReference type="OrthoDB" id="6381896at2759"/>
<proteinExistence type="predicted"/>
<organism evidence="2 3">
    <name type="scientific">Daphnia pulex</name>
    <name type="common">Water flea</name>
    <dbReference type="NCBI Taxonomy" id="6669"/>
    <lineage>
        <taxon>Eukaryota</taxon>
        <taxon>Metazoa</taxon>
        <taxon>Ecdysozoa</taxon>
        <taxon>Arthropoda</taxon>
        <taxon>Crustacea</taxon>
        <taxon>Branchiopoda</taxon>
        <taxon>Diplostraca</taxon>
        <taxon>Cladocera</taxon>
        <taxon>Anomopoda</taxon>
        <taxon>Daphniidae</taxon>
        <taxon>Daphnia</taxon>
    </lineage>
</organism>
<feature type="non-terminal residue" evidence="2">
    <location>
        <position position="221"/>
    </location>
</feature>
<evidence type="ECO:0000313" key="3">
    <source>
        <dbReference type="Proteomes" id="UP000000305"/>
    </source>
</evidence>
<dbReference type="InParanoid" id="E9HZ02"/>
<dbReference type="PANTHER" id="PTHR46670">
    <property type="entry name" value="ENDO/EXONUCLEASE/PHOSPHATASE DOMAIN-CONTAINING PROTEIN"/>
    <property type="match status" value="1"/>
</dbReference>
<dbReference type="EMBL" id="GL733254">
    <property type="protein sequence ID" value="EFX63028.1"/>
    <property type="molecule type" value="Genomic_DNA"/>
</dbReference>
<evidence type="ECO:0000259" key="1">
    <source>
        <dbReference type="Pfam" id="PF14529"/>
    </source>
</evidence>
<dbReference type="AlphaFoldDB" id="E9HZ02"/>
<name>E9HZ02_DAPPU</name>
<dbReference type="InterPro" id="IPR005135">
    <property type="entry name" value="Endo/exonuclease/phosphatase"/>
</dbReference>
<dbReference type="GO" id="GO:0003824">
    <property type="term" value="F:catalytic activity"/>
    <property type="evidence" value="ECO:0007669"/>
    <property type="project" value="InterPro"/>
</dbReference>
<dbReference type="Proteomes" id="UP000000305">
    <property type="component" value="Unassembled WGS sequence"/>
</dbReference>
<dbReference type="OMA" id="DHCISFF"/>
<evidence type="ECO:0000313" key="2">
    <source>
        <dbReference type="EMBL" id="EFX63028.1"/>
    </source>
</evidence>
<dbReference type="HOGENOM" id="CLU_000680_39_4_1"/>
<dbReference type="KEGG" id="dpx:DAPPUDRAFT_67450"/>
<dbReference type="STRING" id="6669.E9HZ02"/>
<gene>
    <name evidence="2" type="ORF">DAPPUDRAFT_67450</name>
</gene>